<sequence length="322" mass="37340">MNYLFNQFDIYHHLNFASLTTILYITQKILIISLVQNYKENDDQQDNNTLIHFELFISYPTLLILISTIANTAQLLFALFLQQMSGFSLLICFIASSIINGISIWWALVKLRRTSYRKSRLLWFLSQNLLLIVILLYQDFNISGLLTIGISFALQLVGIFLGMAIGSLNIQDAYGEFKQQFLDNPQANSIKQQILFHIYYGLLPFLSLIRVSHQIVFNKLFNNTFDLLYFALIQYFQTKIMTYNDESSLKSNWGIKSMKLAKSPMYYLLIYQCIISLNRVESFDFNNIKNIALCDFMIFVVSNGAVGLSSILVQKYLQEQKK</sequence>
<feature type="transmembrane region" description="Helical" evidence="1">
    <location>
        <begin position="12"/>
        <end position="35"/>
    </location>
</feature>
<dbReference type="AlphaFoldDB" id="A0A8S1SK43"/>
<feature type="transmembrane region" description="Helical" evidence="1">
    <location>
        <begin position="56"/>
        <end position="81"/>
    </location>
</feature>
<evidence type="ECO:0000313" key="3">
    <source>
        <dbReference type="Proteomes" id="UP000689195"/>
    </source>
</evidence>
<proteinExistence type="predicted"/>
<evidence type="ECO:0000256" key="1">
    <source>
        <dbReference type="SAM" id="Phobius"/>
    </source>
</evidence>
<feature type="transmembrane region" description="Helical" evidence="1">
    <location>
        <begin position="144"/>
        <end position="170"/>
    </location>
</feature>
<evidence type="ECO:0008006" key="4">
    <source>
        <dbReference type="Google" id="ProtNLM"/>
    </source>
</evidence>
<accession>A0A8S1SK43</accession>
<protein>
    <recommendedName>
        <fullName evidence="4">Transmembrane protein</fullName>
    </recommendedName>
</protein>
<gene>
    <name evidence="2" type="ORF">PPENT_87.1.T0070467</name>
</gene>
<keyword evidence="3" id="KW-1185">Reference proteome</keyword>
<organism evidence="2 3">
    <name type="scientific">Paramecium pentaurelia</name>
    <dbReference type="NCBI Taxonomy" id="43138"/>
    <lineage>
        <taxon>Eukaryota</taxon>
        <taxon>Sar</taxon>
        <taxon>Alveolata</taxon>
        <taxon>Ciliophora</taxon>
        <taxon>Intramacronucleata</taxon>
        <taxon>Oligohymenophorea</taxon>
        <taxon>Peniculida</taxon>
        <taxon>Parameciidae</taxon>
        <taxon>Paramecium</taxon>
    </lineage>
</organism>
<reference evidence="2" key="1">
    <citation type="submission" date="2021-01" db="EMBL/GenBank/DDBJ databases">
        <authorList>
            <consortium name="Genoscope - CEA"/>
            <person name="William W."/>
        </authorList>
    </citation>
    <scope>NUCLEOTIDE SEQUENCE</scope>
</reference>
<feature type="transmembrane region" description="Helical" evidence="1">
    <location>
        <begin position="87"/>
        <end position="109"/>
    </location>
</feature>
<keyword evidence="1" id="KW-1133">Transmembrane helix</keyword>
<keyword evidence="1" id="KW-0812">Transmembrane</keyword>
<dbReference type="Proteomes" id="UP000689195">
    <property type="component" value="Unassembled WGS sequence"/>
</dbReference>
<dbReference type="OrthoDB" id="296821at2759"/>
<comment type="caution">
    <text evidence="2">The sequence shown here is derived from an EMBL/GenBank/DDBJ whole genome shotgun (WGS) entry which is preliminary data.</text>
</comment>
<evidence type="ECO:0000313" key="2">
    <source>
        <dbReference type="EMBL" id="CAD8139092.1"/>
    </source>
</evidence>
<feature type="transmembrane region" description="Helical" evidence="1">
    <location>
        <begin position="290"/>
        <end position="313"/>
    </location>
</feature>
<feature type="transmembrane region" description="Helical" evidence="1">
    <location>
        <begin position="121"/>
        <end position="138"/>
    </location>
</feature>
<dbReference type="EMBL" id="CAJJDO010000007">
    <property type="protein sequence ID" value="CAD8139092.1"/>
    <property type="molecule type" value="Genomic_DNA"/>
</dbReference>
<keyword evidence="1" id="KW-0472">Membrane</keyword>
<name>A0A8S1SK43_9CILI</name>